<comment type="caution">
    <text evidence="1">The sequence shown here is derived from an EMBL/GenBank/DDBJ whole genome shotgun (WGS) entry which is preliminary data.</text>
</comment>
<sequence length="122" mass="13575">MNCGSESKVCHRFDPHVASTNSSASVENWQRPIDPDHAARPLGSSVRLSISNSWLEPLCRHPTLLQRTMALKKKVLKYLPRLTYATNNDNLSDCAICLAEFAVGDETPSASSVLSWLPRQMH</sequence>
<dbReference type="EMBL" id="JBFOLK010000002">
    <property type="protein sequence ID" value="KAL2532063.1"/>
    <property type="molecule type" value="Genomic_DNA"/>
</dbReference>
<organism evidence="1 2">
    <name type="scientific">Abeliophyllum distichum</name>
    <dbReference type="NCBI Taxonomy" id="126358"/>
    <lineage>
        <taxon>Eukaryota</taxon>
        <taxon>Viridiplantae</taxon>
        <taxon>Streptophyta</taxon>
        <taxon>Embryophyta</taxon>
        <taxon>Tracheophyta</taxon>
        <taxon>Spermatophyta</taxon>
        <taxon>Magnoliopsida</taxon>
        <taxon>eudicotyledons</taxon>
        <taxon>Gunneridae</taxon>
        <taxon>Pentapetalae</taxon>
        <taxon>asterids</taxon>
        <taxon>lamiids</taxon>
        <taxon>Lamiales</taxon>
        <taxon>Oleaceae</taxon>
        <taxon>Forsythieae</taxon>
        <taxon>Abeliophyllum</taxon>
    </lineage>
</organism>
<dbReference type="AlphaFoldDB" id="A0ABD1V433"/>
<dbReference type="Proteomes" id="UP001604336">
    <property type="component" value="Unassembled WGS sequence"/>
</dbReference>
<proteinExistence type="predicted"/>
<name>A0ABD1V433_9LAMI</name>
<evidence type="ECO:0000313" key="2">
    <source>
        <dbReference type="Proteomes" id="UP001604336"/>
    </source>
</evidence>
<evidence type="ECO:0000313" key="1">
    <source>
        <dbReference type="EMBL" id="KAL2532063.1"/>
    </source>
</evidence>
<reference evidence="2" key="1">
    <citation type="submission" date="2024-07" db="EMBL/GenBank/DDBJ databases">
        <title>Two chromosome-level genome assemblies of Korean endemic species Abeliophyllum distichum and Forsythia ovata (Oleaceae).</title>
        <authorList>
            <person name="Jang H."/>
        </authorList>
    </citation>
    <scope>NUCLEOTIDE SEQUENCE [LARGE SCALE GENOMIC DNA]</scope>
</reference>
<accession>A0ABD1V433</accession>
<protein>
    <submittedName>
        <fullName evidence="1">Uncharacterized protein</fullName>
    </submittedName>
</protein>
<keyword evidence="2" id="KW-1185">Reference proteome</keyword>
<gene>
    <name evidence="1" type="ORF">Adt_05414</name>
</gene>